<evidence type="ECO:0000256" key="1">
    <source>
        <dbReference type="ARBA" id="ARBA00023002"/>
    </source>
</evidence>
<feature type="domain" description="Alanine dehydrogenase/pyridine nucleotide transhydrogenase NAD(H)-binding" evidence="3">
    <location>
        <begin position="71"/>
        <end position="258"/>
    </location>
</feature>
<keyword evidence="1" id="KW-0560">Oxidoreductase</keyword>
<comment type="caution">
    <text evidence="4">The sequence shown here is derived from an EMBL/GenBank/DDBJ whole genome shotgun (WGS) entry which is preliminary data.</text>
</comment>
<dbReference type="GO" id="GO:0004754">
    <property type="term" value="F:saccharopine dehydrogenase (NAD+, L-lysine-forming) activity"/>
    <property type="evidence" value="ECO:0007669"/>
    <property type="project" value="InterPro"/>
</dbReference>
<organism evidence="4">
    <name type="scientific">marine sediment metagenome</name>
    <dbReference type="NCBI Taxonomy" id="412755"/>
    <lineage>
        <taxon>unclassified sequences</taxon>
        <taxon>metagenomes</taxon>
        <taxon>ecological metagenomes</taxon>
    </lineage>
</organism>
<evidence type="ECO:0000256" key="2">
    <source>
        <dbReference type="SAM" id="Phobius"/>
    </source>
</evidence>
<dbReference type="InterPro" id="IPR007698">
    <property type="entry name" value="AlaDH/PNT_NAD(H)-bd"/>
</dbReference>
<gene>
    <name evidence="4" type="ORF">S03H2_09890</name>
</gene>
<dbReference type="SMART" id="SM01002">
    <property type="entry name" value="AlaDh_PNT_C"/>
    <property type="match status" value="1"/>
</dbReference>
<keyword evidence="2" id="KW-1133">Transmembrane helix</keyword>
<keyword evidence="2" id="KW-0472">Membrane</keyword>
<proteinExistence type="predicted"/>
<accession>X1F3H8</accession>
<reference evidence="4" key="1">
    <citation type="journal article" date="2014" name="Front. Microbiol.">
        <title>High frequency of phylogenetically diverse reductive dehalogenase-homologous genes in deep subseafloor sedimentary metagenomes.</title>
        <authorList>
            <person name="Kawai M."/>
            <person name="Futagami T."/>
            <person name="Toyoda A."/>
            <person name="Takaki Y."/>
            <person name="Nishi S."/>
            <person name="Hori S."/>
            <person name="Arai W."/>
            <person name="Tsubouchi T."/>
            <person name="Morono Y."/>
            <person name="Uchiyama I."/>
            <person name="Ito T."/>
            <person name="Fujiyama A."/>
            <person name="Inagaki F."/>
            <person name="Takami H."/>
        </authorList>
    </citation>
    <scope>NUCLEOTIDE SEQUENCE</scope>
    <source>
        <strain evidence="4">Expedition CK06-06</strain>
    </source>
</reference>
<dbReference type="PANTHER" id="PTHR11133">
    <property type="entry name" value="SACCHAROPINE DEHYDROGENASE"/>
    <property type="match status" value="1"/>
</dbReference>
<dbReference type="GO" id="GO:0009085">
    <property type="term" value="P:lysine biosynthetic process"/>
    <property type="evidence" value="ECO:0007669"/>
    <property type="project" value="InterPro"/>
</dbReference>
<dbReference type="PANTHER" id="PTHR11133:SF22">
    <property type="entry name" value="ALPHA-AMINOADIPIC SEMIALDEHYDE SYNTHASE, MITOCHONDRIAL"/>
    <property type="match status" value="1"/>
</dbReference>
<dbReference type="SUPFAM" id="SSF52283">
    <property type="entry name" value="Formate/glycerate dehydrogenase catalytic domain-like"/>
    <property type="match status" value="1"/>
</dbReference>
<feature type="transmembrane region" description="Helical" evidence="2">
    <location>
        <begin position="21"/>
        <end position="41"/>
    </location>
</feature>
<dbReference type="EMBL" id="BARU01005127">
    <property type="protein sequence ID" value="GAH27120.1"/>
    <property type="molecule type" value="Genomic_DNA"/>
</dbReference>
<dbReference type="InterPro" id="IPR051168">
    <property type="entry name" value="AASS"/>
</dbReference>
<dbReference type="Gene3D" id="3.40.50.720">
    <property type="entry name" value="NAD(P)-binding Rossmann-like Domain"/>
    <property type="match status" value="1"/>
</dbReference>
<dbReference type="PIRSF" id="PIRSF018250">
    <property type="entry name" value="Saccharopine_DH_Lys"/>
    <property type="match status" value="1"/>
</dbReference>
<dbReference type="Pfam" id="PF01262">
    <property type="entry name" value="AlaDh_PNT_C"/>
    <property type="match status" value="1"/>
</dbReference>
<sequence length="329" mass="37797">MERGCQLIDYERIMDKNGRRLIAFGRYAGIAGMIDTLWAVGKRLRWEGINNPFTRIKRAYEYREIKDAKEHITQVGKEIIEKGLDSSLCPILFAFAGYGNVSGGAQEILDCLPVEEIPPDEIANSDSSSNRVLYKVVFKEKDMVESISGASFDLMDYYKHPNKYRSRFHDYVPYITVLINCIYWEAKYPRFVTKEYLKQLYEMENPRLRVIGDISCDIEGAIQCTLHSTTPDNPVFVYDPFNDAAKDGYKGRGPVIMAIDNLPCEIPIESSMYFSKTLMKFIPDIIKVDFSKSLEDCNLPYELKNGVILYEGKLTDDFKYLEKYLGRGA</sequence>
<name>X1F3H8_9ZZZZ</name>
<dbReference type="AlphaFoldDB" id="X1F3H8"/>
<evidence type="ECO:0000259" key="3">
    <source>
        <dbReference type="SMART" id="SM01002"/>
    </source>
</evidence>
<protein>
    <recommendedName>
        <fullName evidence="3">Alanine dehydrogenase/pyridine nucleotide transhydrogenase NAD(H)-binding domain-containing protein</fullName>
    </recommendedName>
</protein>
<keyword evidence="2" id="KW-0812">Transmembrane</keyword>
<evidence type="ECO:0000313" key="4">
    <source>
        <dbReference type="EMBL" id="GAH27120.1"/>
    </source>
</evidence>
<dbReference type="InterPro" id="IPR027281">
    <property type="entry name" value="Lys1"/>
</dbReference>